<name>E3SKW3_9CAUD</name>
<dbReference type="InterPro" id="IPR027417">
    <property type="entry name" value="P-loop_NTPase"/>
</dbReference>
<keyword evidence="2" id="KW-0067">ATP-binding</keyword>
<dbReference type="InterPro" id="IPR050742">
    <property type="entry name" value="Helicase_Restrict-Modif_Enz"/>
</dbReference>
<dbReference type="EMBL" id="GU071098">
    <property type="protein sequence ID" value="ADO98111.1"/>
    <property type="molecule type" value="Genomic_DNA"/>
</dbReference>
<dbReference type="InterPro" id="IPR014001">
    <property type="entry name" value="Helicase_ATP-bd"/>
</dbReference>
<dbReference type="PANTHER" id="PTHR47396:SF1">
    <property type="entry name" value="ATP-DEPENDENT HELICASE IRC3-RELATED"/>
    <property type="match status" value="1"/>
</dbReference>
<dbReference type="Gene3D" id="3.40.50.300">
    <property type="entry name" value="P-loop containing nucleotide triphosphate hydrolases"/>
    <property type="match status" value="2"/>
</dbReference>
<protein>
    <submittedName>
        <fullName evidence="2">Helicase</fullName>
    </submittedName>
</protein>
<dbReference type="PROSITE" id="PS51192">
    <property type="entry name" value="HELICASE_ATP_BIND_1"/>
    <property type="match status" value="1"/>
</dbReference>
<dbReference type="KEGG" id="vg:10328614"/>
<dbReference type="GO" id="GO:0003677">
    <property type="term" value="F:DNA binding"/>
    <property type="evidence" value="ECO:0007669"/>
    <property type="project" value="InterPro"/>
</dbReference>
<keyword evidence="2" id="KW-0347">Helicase</keyword>
<sequence length="405" mass="46301">MQLRDHQKEITQIMQRKCGQVLVPTGGGKTMCMIVDAKWRLSMPIPQTIIVVAPRILLAQQLCEEFLEHIDNAEVLHVHSGETNYKTTTNPKEIQEWHHNSTKNQLIFTTYHSLHRIMEDVEADTVYYDEAHNSVQKNFFESVKSRSNITRRKFYFTATPKHHTSQERGMNNEKVYGKVIAEVPAPELIEKGYIVPPQVKSVKYPVGFYESVEEIDRCMILDALKNEEHMDKVLVTAKSSKNIHRLITRTDFMAVCHSMKYNVMWITSKYGAIINGKKVTRKTFFNLMNKWGADPDKKFVMFHHSILSEGMNVSGLTACILLRNLDLITMAQTIGRVIRLHKEDALKISTGALKPNINGSGYVKPFGKMFVPVYNNVGIGTERRLQSVVDTIFTKGEAQVSRATR</sequence>
<reference evidence="2 3" key="1">
    <citation type="journal article" date="2010" name="Environ. Microbiol.">
        <title>Genomic analysis of oceanic cyanobacterial myoviruses compared with T4-like myoviruses from diverse hosts and environments.</title>
        <authorList>
            <person name="Sullivan M.B."/>
            <person name="Huang K.H."/>
            <person name="Ignacio-Espinoza J.C."/>
            <person name="Berlin A.M."/>
            <person name="Kelly L."/>
            <person name="Weigele P.R."/>
            <person name="DeFrancesco A.S."/>
            <person name="Kern S.E."/>
            <person name="Thompson L.R."/>
            <person name="Young S."/>
            <person name="Yandava C."/>
            <person name="Fu R."/>
            <person name="Krastins B."/>
            <person name="Chase M."/>
            <person name="Sarracino D."/>
            <person name="Osburne M.S."/>
            <person name="Henn M.R."/>
            <person name="Chisholm S.W."/>
        </authorList>
    </citation>
    <scope>NUCLEOTIDE SEQUENCE [LARGE SCALE GENOMIC DNA]</scope>
    <source>
        <strain evidence="2">8109-3</strain>
    </source>
</reference>
<keyword evidence="2" id="KW-0547">Nucleotide-binding</keyword>
<dbReference type="SUPFAM" id="SSF52540">
    <property type="entry name" value="P-loop containing nucleoside triphosphate hydrolases"/>
    <property type="match status" value="2"/>
</dbReference>
<organism evidence="2 3">
    <name type="scientific">Synechococcus phage S-SSM7</name>
    <dbReference type="NCBI Taxonomy" id="445686"/>
    <lineage>
        <taxon>Viruses</taxon>
        <taxon>Duplodnaviria</taxon>
        <taxon>Heunggongvirae</taxon>
        <taxon>Uroviricota</taxon>
        <taxon>Caudoviricetes</taxon>
        <taxon>Pantevenvirales</taxon>
        <taxon>Kyanoviridae</taxon>
        <taxon>Lipsvirus</taxon>
        <taxon>Lipsvirus ssm7</taxon>
    </lineage>
</organism>
<dbReference type="GO" id="GO:0016787">
    <property type="term" value="F:hydrolase activity"/>
    <property type="evidence" value="ECO:0007669"/>
    <property type="project" value="InterPro"/>
</dbReference>
<evidence type="ECO:0000313" key="2">
    <source>
        <dbReference type="EMBL" id="ADO98111.1"/>
    </source>
</evidence>
<keyword evidence="2" id="KW-0378">Hydrolase</keyword>
<dbReference type="GO" id="GO:0005524">
    <property type="term" value="F:ATP binding"/>
    <property type="evidence" value="ECO:0007669"/>
    <property type="project" value="InterPro"/>
</dbReference>
<dbReference type="Proteomes" id="UP000006527">
    <property type="component" value="Segment"/>
</dbReference>
<feature type="domain" description="Helicase ATP-binding" evidence="1">
    <location>
        <begin position="10"/>
        <end position="178"/>
    </location>
</feature>
<accession>E3SKW3</accession>
<dbReference type="InterPro" id="IPR006935">
    <property type="entry name" value="Helicase/UvrB_N"/>
</dbReference>
<gene>
    <name evidence="2" type="ORF">SSSM7_045</name>
</gene>
<proteinExistence type="predicted"/>
<evidence type="ECO:0000259" key="1">
    <source>
        <dbReference type="PROSITE" id="PS51192"/>
    </source>
</evidence>
<evidence type="ECO:0000313" key="3">
    <source>
        <dbReference type="Proteomes" id="UP000006527"/>
    </source>
</evidence>
<dbReference type="PANTHER" id="PTHR47396">
    <property type="entry name" value="TYPE I RESTRICTION ENZYME ECOKI R PROTEIN"/>
    <property type="match status" value="1"/>
</dbReference>
<dbReference type="OrthoDB" id="2412at10239"/>
<dbReference type="GO" id="GO:0004386">
    <property type="term" value="F:helicase activity"/>
    <property type="evidence" value="ECO:0007669"/>
    <property type="project" value="UniProtKB-KW"/>
</dbReference>
<dbReference type="SMART" id="SM00487">
    <property type="entry name" value="DEXDc"/>
    <property type="match status" value="1"/>
</dbReference>
<keyword evidence="3" id="KW-1185">Reference proteome</keyword>
<dbReference type="Pfam" id="PF04851">
    <property type="entry name" value="ResIII"/>
    <property type="match status" value="1"/>
</dbReference>
<dbReference type="RefSeq" id="YP_004324098.1">
    <property type="nucleotide sequence ID" value="NC_015287.1"/>
</dbReference>
<dbReference type="GeneID" id="10328614"/>